<accession>A0AAW1R834</accession>
<reference evidence="3 4" key="1">
    <citation type="journal article" date="2024" name="Nat. Commun.">
        <title>Phylogenomics reveals the evolutionary origins of lichenization in chlorophyte algae.</title>
        <authorList>
            <person name="Puginier C."/>
            <person name="Libourel C."/>
            <person name="Otte J."/>
            <person name="Skaloud P."/>
            <person name="Haon M."/>
            <person name="Grisel S."/>
            <person name="Petersen M."/>
            <person name="Berrin J.G."/>
            <person name="Delaux P.M."/>
            <person name="Dal Grande F."/>
            <person name="Keller J."/>
        </authorList>
    </citation>
    <scope>NUCLEOTIDE SEQUENCE [LARGE SCALE GENOMIC DNA]</scope>
    <source>
        <strain evidence="3 4">SAG 2043</strain>
    </source>
</reference>
<dbReference type="Gene3D" id="2.30.31.10">
    <property type="entry name" value="Transcriptional Coactivator Pc4, Chain A"/>
    <property type="match status" value="1"/>
</dbReference>
<dbReference type="Proteomes" id="UP001489004">
    <property type="component" value="Unassembled WGS sequence"/>
</dbReference>
<dbReference type="SUPFAM" id="SSF54447">
    <property type="entry name" value="ssDNA-binding transcriptional regulator domain"/>
    <property type="match status" value="1"/>
</dbReference>
<dbReference type="AlphaFoldDB" id="A0AAW1R834"/>
<dbReference type="InterPro" id="IPR013742">
    <property type="entry name" value="Whirly"/>
</dbReference>
<dbReference type="Pfam" id="PF08536">
    <property type="entry name" value="Whirly"/>
    <property type="match status" value="1"/>
</dbReference>
<organism evidence="3 4">
    <name type="scientific">[Myrmecia] bisecta</name>
    <dbReference type="NCBI Taxonomy" id="41462"/>
    <lineage>
        <taxon>Eukaryota</taxon>
        <taxon>Viridiplantae</taxon>
        <taxon>Chlorophyta</taxon>
        <taxon>core chlorophytes</taxon>
        <taxon>Trebouxiophyceae</taxon>
        <taxon>Trebouxiales</taxon>
        <taxon>Trebouxiaceae</taxon>
        <taxon>Myrmecia</taxon>
    </lineage>
</organism>
<comment type="caution">
    <text evidence="3">The sequence shown here is derived from an EMBL/GenBank/DDBJ whole genome shotgun (WGS) entry which is preliminary data.</text>
</comment>
<proteinExistence type="inferred from homology"/>
<name>A0AAW1R834_9CHLO</name>
<evidence type="ECO:0000313" key="3">
    <source>
        <dbReference type="EMBL" id="KAK9829517.1"/>
    </source>
</evidence>
<dbReference type="PANTHER" id="PTHR31745">
    <property type="entry name" value="SINGLE-STRANDED DNA-BINDING PROTEIN WHY2, MITOCHONDRIAL"/>
    <property type="match status" value="1"/>
</dbReference>
<dbReference type="InterPro" id="IPR009044">
    <property type="entry name" value="ssDNA-bd_transcriptional_reg"/>
</dbReference>
<evidence type="ECO:0000256" key="2">
    <source>
        <dbReference type="ARBA" id="ARBA00022946"/>
    </source>
</evidence>
<sequence length="246" mass="26671">MIVTLPSTNNSACEHAPQAAARVEIARRHQSSRITPALAAQATSPPYQQAAPLTKRTFAGITLYKGKAAVAFKVIRPTWTQTGDSSYAMKREGVMLLEFAPIQGGSSGTGVGDRRYDWDNKQTIALSHWELGNFLAQKEGEAVPRIFHDPNMGSNLAGTVTKELQFAPMPNSSPPVYYINLTVTEKNGPTTKLGCPVTPGELATIKSIIQFIMPHITGFDAIFQDEQEVYGDYNAPVPVPDGPPPF</sequence>
<dbReference type="EMBL" id="JALJOR010000001">
    <property type="protein sequence ID" value="KAK9829517.1"/>
    <property type="molecule type" value="Genomic_DNA"/>
</dbReference>
<comment type="similarity">
    <text evidence="1">Belongs to the Whirly family.</text>
</comment>
<keyword evidence="2" id="KW-0809">Transit peptide</keyword>
<gene>
    <name evidence="3" type="ORF">WJX72_006298</name>
</gene>
<dbReference type="GO" id="GO:0006355">
    <property type="term" value="P:regulation of DNA-templated transcription"/>
    <property type="evidence" value="ECO:0007669"/>
    <property type="project" value="InterPro"/>
</dbReference>
<dbReference type="GO" id="GO:0003697">
    <property type="term" value="F:single-stranded DNA binding"/>
    <property type="evidence" value="ECO:0007669"/>
    <property type="project" value="InterPro"/>
</dbReference>
<evidence type="ECO:0000256" key="1">
    <source>
        <dbReference type="ARBA" id="ARBA00006061"/>
    </source>
</evidence>
<dbReference type="GO" id="GO:0006952">
    <property type="term" value="P:defense response"/>
    <property type="evidence" value="ECO:0007669"/>
    <property type="project" value="InterPro"/>
</dbReference>
<evidence type="ECO:0000313" key="4">
    <source>
        <dbReference type="Proteomes" id="UP001489004"/>
    </source>
</evidence>
<dbReference type="PANTHER" id="PTHR31745:SF1">
    <property type="entry name" value="SINGLE-STRANDED DNA-BINDING PROTEIN WHY2, MITOCHONDRIAL"/>
    <property type="match status" value="1"/>
</dbReference>
<protein>
    <submittedName>
        <fullName evidence="3">Uncharacterized protein</fullName>
    </submittedName>
</protein>
<keyword evidence="4" id="KW-1185">Reference proteome</keyword>